<proteinExistence type="predicted"/>
<organism evidence="1 2">
    <name type="scientific">Chitinophaga caseinilytica</name>
    <dbReference type="NCBI Taxonomy" id="2267521"/>
    <lineage>
        <taxon>Bacteria</taxon>
        <taxon>Pseudomonadati</taxon>
        <taxon>Bacteroidota</taxon>
        <taxon>Chitinophagia</taxon>
        <taxon>Chitinophagales</taxon>
        <taxon>Chitinophagaceae</taxon>
        <taxon>Chitinophaga</taxon>
    </lineage>
</organism>
<evidence type="ECO:0000313" key="2">
    <source>
        <dbReference type="Proteomes" id="UP001449657"/>
    </source>
</evidence>
<sequence>MNQDVKTPFPPIPAFIINLKKRDDRRQHALAQFAGKPEFTPVIVEAREHASGAVGLWDTILEILSSRAEQASEYVLICEDDHLFTENYSPELLHTCIIEARERQADILVGGPSWFENAFHASDNLFWVEKFTGFQFVVVFRKFIPQILEADFGTGNVADLFISRLTDAKFFIAPFVSVQQSFGYSDVTSRNDTPGRVDELYVNAIAKVNILDTVAGFFRNAAVQPEVAGTIDLATVVLPVYILSTPGAADKEGQILKEFEGRREFTIATHEWSACDNTADWGRLCSIVRMAVEKEEDVIVVCYDDHRFTPAYSAHTFVRQVIRAYQYGGGLLCGSINGFSQVLPLADDGFWTDQVTGSRFIVIYHSAFQAILDEAFNPELTLEAMLSEMISNKMVVYPFISLQENSPEEKPEAKGGSPAGRDKYETCRQRLEKANKASQVYGSPVRRAV</sequence>
<name>A0ABZ2Z8N4_9BACT</name>
<evidence type="ECO:0008006" key="3">
    <source>
        <dbReference type="Google" id="ProtNLM"/>
    </source>
</evidence>
<gene>
    <name evidence="1" type="ORF">WJU22_01535</name>
</gene>
<keyword evidence="2" id="KW-1185">Reference proteome</keyword>
<protein>
    <recommendedName>
        <fullName evidence="3">Glycosyl transferase family 25</fullName>
    </recommendedName>
</protein>
<dbReference type="Proteomes" id="UP001449657">
    <property type="component" value="Chromosome"/>
</dbReference>
<dbReference type="EMBL" id="CP150096">
    <property type="protein sequence ID" value="WZN46864.1"/>
    <property type="molecule type" value="Genomic_DNA"/>
</dbReference>
<reference evidence="1 2" key="1">
    <citation type="submission" date="2024-03" db="EMBL/GenBank/DDBJ databases">
        <title>Chitinophaga caseinilytica sp. nov., a casein hydrolysing bacterium isolated from forest soil.</title>
        <authorList>
            <person name="Lee D.S."/>
            <person name="Han D.M."/>
            <person name="Baek J.H."/>
            <person name="Choi D.G."/>
            <person name="Jeon J.H."/>
            <person name="Jeon C.O."/>
        </authorList>
    </citation>
    <scope>NUCLEOTIDE SEQUENCE [LARGE SCALE GENOMIC DNA]</scope>
    <source>
        <strain evidence="1 2">KACC 19118</strain>
    </source>
</reference>
<accession>A0ABZ2Z8N4</accession>
<evidence type="ECO:0000313" key="1">
    <source>
        <dbReference type="EMBL" id="WZN46864.1"/>
    </source>
</evidence>
<dbReference type="RefSeq" id="WP_341841538.1">
    <property type="nucleotide sequence ID" value="NZ_CP149792.1"/>
</dbReference>